<name>A0A392MHY5_9FABA</name>
<feature type="region of interest" description="Disordered" evidence="1">
    <location>
        <begin position="1"/>
        <end position="25"/>
    </location>
</feature>
<evidence type="ECO:0000313" key="3">
    <source>
        <dbReference type="Proteomes" id="UP000265520"/>
    </source>
</evidence>
<evidence type="ECO:0000313" key="2">
    <source>
        <dbReference type="EMBL" id="MCH87107.1"/>
    </source>
</evidence>
<dbReference type="EMBL" id="LXQA010011542">
    <property type="protein sequence ID" value="MCH87107.1"/>
    <property type="molecule type" value="Genomic_DNA"/>
</dbReference>
<dbReference type="Proteomes" id="UP000265520">
    <property type="component" value="Unassembled WGS sequence"/>
</dbReference>
<evidence type="ECO:0000256" key="1">
    <source>
        <dbReference type="SAM" id="MobiDB-lite"/>
    </source>
</evidence>
<proteinExistence type="predicted"/>
<dbReference type="AlphaFoldDB" id="A0A392MHY5"/>
<feature type="non-terminal residue" evidence="2">
    <location>
        <position position="1"/>
    </location>
</feature>
<sequence>IDDPQDSREDVKSNIAHKIVDHPDD</sequence>
<reference evidence="2 3" key="1">
    <citation type="journal article" date="2018" name="Front. Plant Sci.">
        <title>Red Clover (Trifolium pratense) and Zigzag Clover (T. medium) - A Picture of Genomic Similarities and Differences.</title>
        <authorList>
            <person name="Dluhosova J."/>
            <person name="Istvanek J."/>
            <person name="Nedelnik J."/>
            <person name="Repkova J."/>
        </authorList>
    </citation>
    <scope>NUCLEOTIDE SEQUENCE [LARGE SCALE GENOMIC DNA]</scope>
    <source>
        <strain evidence="3">cv. 10/8</strain>
        <tissue evidence="2">Leaf</tissue>
    </source>
</reference>
<gene>
    <name evidence="2" type="ORF">A2U01_0007972</name>
</gene>
<organism evidence="2 3">
    <name type="scientific">Trifolium medium</name>
    <dbReference type="NCBI Taxonomy" id="97028"/>
    <lineage>
        <taxon>Eukaryota</taxon>
        <taxon>Viridiplantae</taxon>
        <taxon>Streptophyta</taxon>
        <taxon>Embryophyta</taxon>
        <taxon>Tracheophyta</taxon>
        <taxon>Spermatophyta</taxon>
        <taxon>Magnoliopsida</taxon>
        <taxon>eudicotyledons</taxon>
        <taxon>Gunneridae</taxon>
        <taxon>Pentapetalae</taxon>
        <taxon>rosids</taxon>
        <taxon>fabids</taxon>
        <taxon>Fabales</taxon>
        <taxon>Fabaceae</taxon>
        <taxon>Papilionoideae</taxon>
        <taxon>50 kb inversion clade</taxon>
        <taxon>NPAAA clade</taxon>
        <taxon>Hologalegina</taxon>
        <taxon>IRL clade</taxon>
        <taxon>Trifolieae</taxon>
        <taxon>Trifolium</taxon>
    </lineage>
</organism>
<protein>
    <submittedName>
        <fullName evidence="2">Uncharacterized protein</fullName>
    </submittedName>
</protein>
<comment type="caution">
    <text evidence="2">The sequence shown here is derived from an EMBL/GenBank/DDBJ whole genome shotgun (WGS) entry which is preliminary data.</text>
</comment>
<keyword evidence="3" id="KW-1185">Reference proteome</keyword>
<accession>A0A392MHY5</accession>